<dbReference type="PROSITE" id="PS51375">
    <property type="entry name" value="PPR"/>
    <property type="match status" value="1"/>
</dbReference>
<dbReference type="PANTHER" id="PTHR47926">
    <property type="entry name" value="PENTATRICOPEPTIDE REPEAT-CONTAINING PROTEIN"/>
    <property type="match status" value="1"/>
</dbReference>
<dbReference type="Gramene" id="EFJ37781">
    <property type="protein sequence ID" value="EFJ37781"/>
    <property type="gene ID" value="SELMODRAFT_71699"/>
</dbReference>
<evidence type="ECO:0000256" key="1">
    <source>
        <dbReference type="ARBA" id="ARBA00022737"/>
    </source>
</evidence>
<dbReference type="eggNOG" id="KOG4197">
    <property type="taxonomic scope" value="Eukaryota"/>
</dbReference>
<protein>
    <recommendedName>
        <fullName evidence="5">Pentacotripeptide-repeat region of PRORP domain-containing protein</fullName>
    </recommendedName>
</protein>
<dbReference type="Pfam" id="PF01535">
    <property type="entry name" value="PPR"/>
    <property type="match status" value="3"/>
</dbReference>
<feature type="repeat" description="PPR" evidence="2">
    <location>
        <begin position="27"/>
        <end position="61"/>
    </location>
</feature>
<accession>D8QQF1</accession>
<dbReference type="InterPro" id="IPR002885">
    <property type="entry name" value="PPR_rpt"/>
</dbReference>
<feature type="non-terminal residue" evidence="3">
    <location>
        <position position="173"/>
    </location>
</feature>
<keyword evidence="1" id="KW-0677">Repeat</keyword>
<keyword evidence="4" id="KW-1185">Reference proteome</keyword>
<dbReference type="NCBIfam" id="TIGR00756">
    <property type="entry name" value="PPR"/>
    <property type="match status" value="1"/>
</dbReference>
<organism evidence="4">
    <name type="scientific">Selaginella moellendorffii</name>
    <name type="common">Spikemoss</name>
    <dbReference type="NCBI Taxonomy" id="88036"/>
    <lineage>
        <taxon>Eukaryota</taxon>
        <taxon>Viridiplantae</taxon>
        <taxon>Streptophyta</taxon>
        <taxon>Embryophyta</taxon>
        <taxon>Tracheophyta</taxon>
        <taxon>Lycopodiopsida</taxon>
        <taxon>Selaginellales</taxon>
        <taxon>Selaginellaceae</taxon>
        <taxon>Selaginella</taxon>
    </lineage>
</organism>
<sequence>NSMLAAYTQNGHLIRACHFFWEMPQHDFVSWNSMLATYAQNGHVVEAKAIFNRIKLLNHCDDVCFLSILIASSHDGDLYTARSHFVSMSMDFRLQQTKQHYTCMVDLLARAGHLNEARELMLTMPYLTDSVDWKCFLGACRSHSDIRGGGHAAQRTLEMDSNNGSAYSLLANI</sequence>
<name>D8QQF1_SELML</name>
<evidence type="ECO:0008006" key="5">
    <source>
        <dbReference type="Google" id="ProtNLM"/>
    </source>
</evidence>
<proteinExistence type="predicted"/>
<dbReference type="AlphaFoldDB" id="D8QQF1"/>
<gene>
    <name evidence="3" type="ORF">SELMODRAFT_71699</name>
</gene>
<dbReference type="Gene3D" id="1.25.40.10">
    <property type="entry name" value="Tetratricopeptide repeat domain"/>
    <property type="match status" value="2"/>
</dbReference>
<reference evidence="3 4" key="1">
    <citation type="journal article" date="2011" name="Science">
        <title>The Selaginella genome identifies genetic changes associated with the evolution of vascular plants.</title>
        <authorList>
            <person name="Banks J.A."/>
            <person name="Nishiyama T."/>
            <person name="Hasebe M."/>
            <person name="Bowman J.L."/>
            <person name="Gribskov M."/>
            <person name="dePamphilis C."/>
            <person name="Albert V.A."/>
            <person name="Aono N."/>
            <person name="Aoyama T."/>
            <person name="Ambrose B.A."/>
            <person name="Ashton N.W."/>
            <person name="Axtell M.J."/>
            <person name="Barker E."/>
            <person name="Barker M.S."/>
            <person name="Bennetzen J.L."/>
            <person name="Bonawitz N.D."/>
            <person name="Chapple C."/>
            <person name="Cheng C."/>
            <person name="Correa L.G."/>
            <person name="Dacre M."/>
            <person name="DeBarry J."/>
            <person name="Dreyer I."/>
            <person name="Elias M."/>
            <person name="Engstrom E.M."/>
            <person name="Estelle M."/>
            <person name="Feng L."/>
            <person name="Finet C."/>
            <person name="Floyd S.K."/>
            <person name="Frommer W.B."/>
            <person name="Fujita T."/>
            <person name="Gramzow L."/>
            <person name="Gutensohn M."/>
            <person name="Harholt J."/>
            <person name="Hattori M."/>
            <person name="Heyl A."/>
            <person name="Hirai T."/>
            <person name="Hiwatashi Y."/>
            <person name="Ishikawa M."/>
            <person name="Iwata M."/>
            <person name="Karol K.G."/>
            <person name="Koehler B."/>
            <person name="Kolukisaoglu U."/>
            <person name="Kubo M."/>
            <person name="Kurata T."/>
            <person name="Lalonde S."/>
            <person name="Li K."/>
            <person name="Li Y."/>
            <person name="Litt A."/>
            <person name="Lyons E."/>
            <person name="Manning G."/>
            <person name="Maruyama T."/>
            <person name="Michael T.P."/>
            <person name="Mikami K."/>
            <person name="Miyazaki S."/>
            <person name="Morinaga S."/>
            <person name="Murata T."/>
            <person name="Mueller-Roeber B."/>
            <person name="Nelson D.R."/>
            <person name="Obara M."/>
            <person name="Oguri Y."/>
            <person name="Olmstead R.G."/>
            <person name="Onodera N."/>
            <person name="Petersen B.L."/>
            <person name="Pils B."/>
            <person name="Prigge M."/>
            <person name="Rensing S.A."/>
            <person name="Riano-Pachon D.M."/>
            <person name="Roberts A.W."/>
            <person name="Sato Y."/>
            <person name="Scheller H.V."/>
            <person name="Schulz B."/>
            <person name="Schulz C."/>
            <person name="Shakirov E.V."/>
            <person name="Shibagaki N."/>
            <person name="Shinohara N."/>
            <person name="Shippen D.E."/>
            <person name="Soerensen I."/>
            <person name="Sotooka R."/>
            <person name="Sugimoto N."/>
            <person name="Sugita M."/>
            <person name="Sumikawa N."/>
            <person name="Tanurdzic M."/>
            <person name="Theissen G."/>
            <person name="Ulvskov P."/>
            <person name="Wakazuki S."/>
            <person name="Weng J.K."/>
            <person name="Willats W.W."/>
            <person name="Wipf D."/>
            <person name="Wolf P.G."/>
            <person name="Yang L."/>
            <person name="Zimmer A.D."/>
            <person name="Zhu Q."/>
            <person name="Mitros T."/>
            <person name="Hellsten U."/>
            <person name="Loque D."/>
            <person name="Otillar R."/>
            <person name="Salamov A."/>
            <person name="Schmutz J."/>
            <person name="Shapiro H."/>
            <person name="Lindquist E."/>
            <person name="Lucas S."/>
            <person name="Rokhsar D."/>
            <person name="Grigoriev I.V."/>
        </authorList>
    </citation>
    <scope>NUCLEOTIDE SEQUENCE [LARGE SCALE GENOMIC DNA]</scope>
</reference>
<evidence type="ECO:0000256" key="2">
    <source>
        <dbReference type="PROSITE-ProRule" id="PRU00708"/>
    </source>
</evidence>
<dbReference type="InParanoid" id="D8QQF1"/>
<feature type="non-terminal residue" evidence="3">
    <location>
        <position position="1"/>
    </location>
</feature>
<evidence type="ECO:0000313" key="4">
    <source>
        <dbReference type="Proteomes" id="UP000001514"/>
    </source>
</evidence>
<dbReference type="EMBL" id="GL377565">
    <property type="protein sequence ID" value="EFJ37781.1"/>
    <property type="molecule type" value="Genomic_DNA"/>
</dbReference>
<dbReference type="OrthoDB" id="185373at2759"/>
<dbReference type="Proteomes" id="UP000001514">
    <property type="component" value="Unassembled WGS sequence"/>
</dbReference>
<evidence type="ECO:0000313" key="3">
    <source>
        <dbReference type="EMBL" id="EFJ37781.1"/>
    </source>
</evidence>
<dbReference type="InterPro" id="IPR046960">
    <property type="entry name" value="PPR_At4g14850-like_plant"/>
</dbReference>
<dbReference type="HOGENOM" id="CLU_002706_0_0_1"/>
<dbReference type="InterPro" id="IPR011990">
    <property type="entry name" value="TPR-like_helical_dom_sf"/>
</dbReference>
<dbReference type="GO" id="GO:0009451">
    <property type="term" value="P:RNA modification"/>
    <property type="evidence" value="ECO:0007669"/>
    <property type="project" value="InterPro"/>
</dbReference>
<dbReference type="GO" id="GO:0003723">
    <property type="term" value="F:RNA binding"/>
    <property type="evidence" value="ECO:0007669"/>
    <property type="project" value="InterPro"/>
</dbReference>
<dbReference type="KEGG" id="smo:SELMODRAFT_71699"/>